<evidence type="ECO:0000313" key="2">
    <source>
        <dbReference type="EMBL" id="NYH07869.1"/>
    </source>
</evidence>
<dbReference type="AlphaFoldDB" id="A0A7Y9VSP0"/>
<protein>
    <submittedName>
        <fullName evidence="2">Uncharacterized protein</fullName>
    </submittedName>
</protein>
<dbReference type="Proteomes" id="UP000553035">
    <property type="component" value="Unassembled WGS sequence"/>
</dbReference>
<reference evidence="2 3" key="1">
    <citation type="submission" date="2020-07" db="EMBL/GenBank/DDBJ databases">
        <title>Exploring microbial biodiversity for novel pathways involved in the catabolism of aromatic compounds derived from lignin.</title>
        <authorList>
            <person name="Elkins J."/>
        </authorList>
    </citation>
    <scope>NUCLEOTIDE SEQUENCE [LARGE SCALE GENOMIC DNA]</scope>
    <source>
        <strain evidence="2 3">VanB</strain>
    </source>
</reference>
<feature type="compositionally biased region" description="Polar residues" evidence="1">
    <location>
        <begin position="12"/>
        <end position="24"/>
    </location>
</feature>
<evidence type="ECO:0000313" key="3">
    <source>
        <dbReference type="Proteomes" id="UP000553035"/>
    </source>
</evidence>
<feature type="region of interest" description="Disordered" evidence="1">
    <location>
        <begin position="1"/>
        <end position="25"/>
    </location>
</feature>
<evidence type="ECO:0000256" key="1">
    <source>
        <dbReference type="SAM" id="MobiDB-lite"/>
    </source>
</evidence>
<organism evidence="2 3">
    <name type="scientific">Pseudomonas moraviensis</name>
    <dbReference type="NCBI Taxonomy" id="321662"/>
    <lineage>
        <taxon>Bacteria</taxon>
        <taxon>Pseudomonadati</taxon>
        <taxon>Pseudomonadota</taxon>
        <taxon>Gammaproteobacteria</taxon>
        <taxon>Pseudomonadales</taxon>
        <taxon>Pseudomonadaceae</taxon>
        <taxon>Pseudomonas</taxon>
    </lineage>
</organism>
<name>A0A7Y9VSP0_9PSED</name>
<dbReference type="RefSeq" id="WP_179692535.1">
    <property type="nucleotide sequence ID" value="NZ_JACCAT010000001.1"/>
</dbReference>
<gene>
    <name evidence="2" type="ORF">GGI52_000912</name>
</gene>
<proteinExistence type="predicted"/>
<comment type="caution">
    <text evidence="2">The sequence shown here is derived from an EMBL/GenBank/DDBJ whole genome shotgun (WGS) entry which is preliminary data.</text>
</comment>
<dbReference type="EMBL" id="JACCAT010000001">
    <property type="protein sequence ID" value="NYH07869.1"/>
    <property type="molecule type" value="Genomic_DNA"/>
</dbReference>
<sequence length="101" mass="11138">MDSNEYRKNCGSGASSLQNMQKQEIPTDAAYEKDLQFGQQASINRAWHHKYLTDTLPFGSEVSSPVSKPEQNQNGATALIRVAALFSILESTNAQSNSKFL</sequence>
<accession>A0A7Y9VSP0</accession>